<evidence type="ECO:0000313" key="6">
    <source>
        <dbReference type="EMBL" id="PKG24473.1"/>
    </source>
</evidence>
<accession>A0A2N0Z4P4</accession>
<dbReference type="RefSeq" id="WP_101176411.1">
    <property type="nucleotide sequence ID" value="NZ_PISE01000013.1"/>
</dbReference>
<organism evidence="6 7">
    <name type="scientific">Niallia nealsonii</name>
    <dbReference type="NCBI Taxonomy" id="115979"/>
    <lineage>
        <taxon>Bacteria</taxon>
        <taxon>Bacillati</taxon>
        <taxon>Bacillota</taxon>
        <taxon>Bacilli</taxon>
        <taxon>Bacillales</taxon>
        <taxon>Bacillaceae</taxon>
        <taxon>Niallia</taxon>
    </lineage>
</organism>
<dbReference type="EC" id="2.1.1.-" evidence="4"/>
<dbReference type="AlphaFoldDB" id="A0A2N0Z4P4"/>
<dbReference type="EMBL" id="PISE01000013">
    <property type="protein sequence ID" value="PKG24473.1"/>
    <property type="molecule type" value="Genomic_DNA"/>
</dbReference>
<name>A0A2N0Z4P4_9BACI</name>
<dbReference type="Pfam" id="PF13649">
    <property type="entry name" value="Methyltransf_25"/>
    <property type="match status" value="1"/>
</dbReference>
<dbReference type="GO" id="GO:0008757">
    <property type="term" value="F:S-adenosylmethionine-dependent methyltransferase activity"/>
    <property type="evidence" value="ECO:0007669"/>
    <property type="project" value="UniProtKB-UniRule"/>
</dbReference>
<evidence type="ECO:0000256" key="3">
    <source>
        <dbReference type="ARBA" id="ARBA00022691"/>
    </source>
</evidence>
<keyword evidence="1 4" id="KW-0489">Methyltransferase</keyword>
<dbReference type="PANTHER" id="PTHR43861:SF1">
    <property type="entry name" value="TRANS-ACONITATE 2-METHYLTRANSFERASE"/>
    <property type="match status" value="1"/>
</dbReference>
<dbReference type="InterPro" id="IPR029063">
    <property type="entry name" value="SAM-dependent_MTases_sf"/>
</dbReference>
<comment type="caution">
    <text evidence="6">The sequence shown here is derived from an EMBL/GenBank/DDBJ whole genome shotgun (WGS) entry which is preliminary data.</text>
</comment>
<evidence type="ECO:0000256" key="1">
    <source>
        <dbReference type="ARBA" id="ARBA00022603"/>
    </source>
</evidence>
<dbReference type="InterPro" id="IPR023553">
    <property type="entry name" value="Uncharacterised_MeTfrase_YrrT"/>
</dbReference>
<dbReference type="OrthoDB" id="465705at2"/>
<dbReference type="SUPFAM" id="SSF53335">
    <property type="entry name" value="S-adenosyl-L-methionine-dependent methyltransferases"/>
    <property type="match status" value="1"/>
</dbReference>
<comment type="similarity">
    <text evidence="4">Belongs to the methyltransferase superfamily. YrrT family.</text>
</comment>
<reference evidence="6 7" key="1">
    <citation type="journal article" date="2003" name="Int. J. Syst. Evol. Microbiol.">
        <title>Bacillus nealsonii sp. nov., isolated from a spacecraft-assembly facility, whose spores are gamma-radiation resistant.</title>
        <authorList>
            <person name="Venkateswaran K."/>
            <person name="Kempf M."/>
            <person name="Chen F."/>
            <person name="Satomi M."/>
            <person name="Nicholson W."/>
            <person name="Kern R."/>
        </authorList>
    </citation>
    <scope>NUCLEOTIDE SEQUENCE [LARGE SCALE GENOMIC DNA]</scope>
    <source>
        <strain evidence="6 7">FO-92</strain>
    </source>
</reference>
<feature type="binding site" evidence="4">
    <location>
        <position position="96"/>
    </location>
    <ligand>
        <name>S-adenosyl-L-methionine</name>
        <dbReference type="ChEBI" id="CHEBI:59789"/>
    </ligand>
</feature>
<evidence type="ECO:0000256" key="2">
    <source>
        <dbReference type="ARBA" id="ARBA00022679"/>
    </source>
</evidence>
<dbReference type="Proteomes" id="UP000233375">
    <property type="component" value="Unassembled WGS sequence"/>
</dbReference>
<gene>
    <name evidence="6" type="ORF">CWS01_06625</name>
</gene>
<sequence>MGNEFAEIFEKWADTYDESIKSDAEYKEVFFDYDKILQEVAKRAFGHVLEFGPGTGNLTVKLLNKGLSVTAIEPSQAMRKHAKEKLGEKAIIKNGDFLVFEITENPQTIVSTYAFHHLTDKEKRKAVELYSNFLPSGGKIVFADTMFTSNDKYLQTINDAVKKGYPNLAEDLKREYYTTIPILTEIFQDNGFTVKFEQFNDFVWIMEGVKKGEEDEK</sequence>
<dbReference type="HAMAP" id="MF_02100">
    <property type="entry name" value="Methyltr_YrrT"/>
    <property type="match status" value="1"/>
</dbReference>
<evidence type="ECO:0000256" key="4">
    <source>
        <dbReference type="HAMAP-Rule" id="MF_02100"/>
    </source>
</evidence>
<dbReference type="InterPro" id="IPR041698">
    <property type="entry name" value="Methyltransf_25"/>
</dbReference>
<feature type="binding site" evidence="4">
    <location>
        <position position="73"/>
    </location>
    <ligand>
        <name>S-adenosyl-L-methionine</name>
        <dbReference type="ChEBI" id="CHEBI:59789"/>
    </ligand>
</feature>
<keyword evidence="7" id="KW-1185">Reference proteome</keyword>
<keyword evidence="2 4" id="KW-0808">Transferase</keyword>
<dbReference type="CDD" id="cd02440">
    <property type="entry name" value="AdoMet_MTases"/>
    <property type="match status" value="1"/>
</dbReference>
<feature type="binding site" evidence="4">
    <location>
        <position position="52"/>
    </location>
    <ligand>
        <name>S-adenosyl-L-methionine</name>
        <dbReference type="ChEBI" id="CHEBI:59789"/>
    </ligand>
</feature>
<evidence type="ECO:0000259" key="5">
    <source>
        <dbReference type="Pfam" id="PF13649"/>
    </source>
</evidence>
<proteinExistence type="inferred from homology"/>
<keyword evidence="3 4" id="KW-0949">S-adenosyl-L-methionine</keyword>
<feature type="domain" description="Methyltransferase" evidence="5">
    <location>
        <begin position="48"/>
        <end position="138"/>
    </location>
</feature>
<dbReference type="Gene3D" id="3.40.50.150">
    <property type="entry name" value="Vaccinia Virus protein VP39"/>
    <property type="match status" value="1"/>
</dbReference>
<evidence type="ECO:0000313" key="7">
    <source>
        <dbReference type="Proteomes" id="UP000233375"/>
    </source>
</evidence>
<dbReference type="PANTHER" id="PTHR43861">
    <property type="entry name" value="TRANS-ACONITATE 2-METHYLTRANSFERASE-RELATED"/>
    <property type="match status" value="1"/>
</dbReference>
<comment type="function">
    <text evidence="4">Could be a S-adenosyl-L-methionine-dependent methyltransferase.</text>
</comment>
<protein>
    <recommendedName>
        <fullName evidence="4">Uncharacterized methyltransferase CWS01_06625</fullName>
        <ecNumber evidence="4">2.1.1.-</ecNumber>
    </recommendedName>
</protein>
<dbReference type="GO" id="GO:0032259">
    <property type="term" value="P:methylation"/>
    <property type="evidence" value="ECO:0007669"/>
    <property type="project" value="UniProtKB-KW"/>
</dbReference>